<reference evidence="1 2" key="1">
    <citation type="submission" date="2020-02" db="EMBL/GenBank/DDBJ databases">
        <authorList>
            <person name="Chen W.-M."/>
        </authorList>
    </citation>
    <scope>NUCLEOTIDE SEQUENCE [LARGE SCALE GENOMIC DNA]</scope>
    <source>
        <strain evidence="1 2">TWA-26</strain>
    </source>
</reference>
<comment type="caution">
    <text evidence="1">The sequence shown here is derived from an EMBL/GenBank/DDBJ whole genome shotgun (WGS) entry which is preliminary data.</text>
</comment>
<proteinExistence type="predicted"/>
<accession>A0ABX0I918</accession>
<evidence type="ECO:0000313" key="2">
    <source>
        <dbReference type="Proteomes" id="UP000761423"/>
    </source>
</evidence>
<organism evidence="1 2">
    <name type="scientific">Flavobacterium celericrescens</name>
    <dbReference type="NCBI Taxonomy" id="2709780"/>
    <lineage>
        <taxon>Bacteria</taxon>
        <taxon>Pseudomonadati</taxon>
        <taxon>Bacteroidota</taxon>
        <taxon>Flavobacteriia</taxon>
        <taxon>Flavobacteriales</taxon>
        <taxon>Flavobacteriaceae</taxon>
        <taxon>Flavobacterium</taxon>
    </lineage>
</organism>
<sequence length="107" mass="12624">METELNKILKVYPTTVNHTDIIDFVNFDERLSAVDTLVVNTIGVSEDTIEFTSDNEPPLREEIYCWIWAIRPDLSKDLLNLDINEDFRILLKSYIDNDMSRFWNHIC</sequence>
<name>A0ABX0I918_9FLAO</name>
<dbReference type="EMBL" id="JAAJBV010000002">
    <property type="protein sequence ID" value="NHM03645.1"/>
    <property type="molecule type" value="Genomic_DNA"/>
</dbReference>
<evidence type="ECO:0000313" key="1">
    <source>
        <dbReference type="EMBL" id="NHM03645.1"/>
    </source>
</evidence>
<gene>
    <name evidence="1" type="ORF">G4L40_02880</name>
</gene>
<dbReference type="RefSeq" id="WP_166235661.1">
    <property type="nucleotide sequence ID" value="NZ_JAAJBV010000002.1"/>
</dbReference>
<keyword evidence="2" id="KW-1185">Reference proteome</keyword>
<protein>
    <submittedName>
        <fullName evidence="1">Uncharacterized protein</fullName>
    </submittedName>
</protein>
<dbReference type="Proteomes" id="UP000761423">
    <property type="component" value="Unassembled WGS sequence"/>
</dbReference>